<reference evidence="4" key="1">
    <citation type="journal article" date="2023" name="Science">
        <title>Genome structures resolve the early diversification of teleost fishes.</title>
        <authorList>
            <person name="Parey E."/>
            <person name="Louis A."/>
            <person name="Montfort J."/>
            <person name="Bouchez O."/>
            <person name="Roques C."/>
            <person name="Iampietro C."/>
            <person name="Lluch J."/>
            <person name="Castinel A."/>
            <person name="Donnadieu C."/>
            <person name="Desvignes T."/>
            <person name="Floi Bucao C."/>
            <person name="Jouanno E."/>
            <person name="Wen M."/>
            <person name="Mejri S."/>
            <person name="Dirks R."/>
            <person name="Jansen H."/>
            <person name="Henkel C."/>
            <person name="Chen W.J."/>
            <person name="Zahm M."/>
            <person name="Cabau C."/>
            <person name="Klopp C."/>
            <person name="Thompson A.W."/>
            <person name="Robinson-Rechavi M."/>
            <person name="Braasch I."/>
            <person name="Lecointre G."/>
            <person name="Bobe J."/>
            <person name="Postlethwait J.H."/>
            <person name="Berthelot C."/>
            <person name="Roest Crollius H."/>
            <person name="Guiguen Y."/>
        </authorList>
    </citation>
    <scope>NUCLEOTIDE SEQUENCE</scope>
    <source>
        <strain evidence="4">WJC10195</strain>
    </source>
</reference>
<organism evidence="4 5">
    <name type="scientific">Synaphobranchus kaupii</name>
    <name type="common">Kaup's arrowtooth eel</name>
    <dbReference type="NCBI Taxonomy" id="118154"/>
    <lineage>
        <taxon>Eukaryota</taxon>
        <taxon>Metazoa</taxon>
        <taxon>Chordata</taxon>
        <taxon>Craniata</taxon>
        <taxon>Vertebrata</taxon>
        <taxon>Euteleostomi</taxon>
        <taxon>Actinopterygii</taxon>
        <taxon>Neopterygii</taxon>
        <taxon>Teleostei</taxon>
        <taxon>Anguilliformes</taxon>
        <taxon>Synaphobranchidae</taxon>
        <taxon>Synaphobranchus</taxon>
    </lineage>
</organism>
<gene>
    <name evidence="4" type="ORF">SKAU_G00294360</name>
</gene>
<feature type="compositionally biased region" description="Polar residues" evidence="2">
    <location>
        <begin position="295"/>
        <end position="309"/>
    </location>
</feature>
<evidence type="ECO:0000313" key="5">
    <source>
        <dbReference type="Proteomes" id="UP001152622"/>
    </source>
</evidence>
<protein>
    <recommendedName>
        <fullName evidence="3">BMERB domain-containing protein</fullName>
    </recommendedName>
</protein>
<feature type="region of interest" description="Disordered" evidence="2">
    <location>
        <begin position="265"/>
        <end position="336"/>
    </location>
</feature>
<accession>A0A9Q1EUG8</accession>
<dbReference type="PANTHER" id="PTHR23167">
    <property type="entry name" value="CALPONIN HOMOLOGY DOMAIN-CONTAINING PROTEIN DDB_G0272472-RELATED"/>
    <property type="match status" value="1"/>
</dbReference>
<sequence length="640" mass="70491">MEDGEREIDVSRKEKEDEVKEGDERRETEDGEKKKVGRGIDENEEQEVKLKPLVPPSPSEHSKGRGPQEEVEEKKRGGNTSNRGLLPVPVGHLGSGGRPVPSPRQSIDSLPGQSPALRSRPSKVTDSPTANGVPGNPGDVRKTSPSPRERLLPPARQDEHTCVSVWPSGTCKRRDPPWMELVEPGPWRRLPPARATSLPHYGSVPCLWGRGSRLAVSTNPFEAENTGQESVREAGPVRCSVPPSVMTSHPWYGLSRAATIGGQVAKTVRQSHAASAGSPANGVSRRDSPSAGNPAASNFSPSHIASPSSWKAKGRLAGGVPQPSPTDCSSAERLPVNPSCPLPRSVSLPALSGSTYSSPSYKPELPTGTPLPPSLTSISSAPEDSQGAGVPSALTKLHVLTLAVPQSQNKNPINQKSPPSYTPKPKAPEDPRPPAPGHVFPVMKRKVQSAQLVPVEDIQVEMRELEHHLNLLELRGVELERNLRGCQSDEQEETVLVDWFTLIHQKHMMVRREAELVYTEKQQNLEERQAGVEYELRCLLNKPEREWSKDDRMREQQLMAKLVAIIEERNHIINRIDQDKQRQQVEDRLLTAMIKRKDFHKESGSTQRKRAVIFKPIKVLKMLTQKAKGGKSKSPHTSER</sequence>
<feature type="compositionally biased region" description="Polar residues" evidence="2">
    <location>
        <begin position="103"/>
        <end position="112"/>
    </location>
</feature>
<evidence type="ECO:0000313" key="4">
    <source>
        <dbReference type="EMBL" id="KAJ8345243.1"/>
    </source>
</evidence>
<feature type="region of interest" description="Disordered" evidence="2">
    <location>
        <begin position="405"/>
        <end position="439"/>
    </location>
</feature>
<dbReference type="EMBL" id="JAINUF010000012">
    <property type="protein sequence ID" value="KAJ8345243.1"/>
    <property type="molecule type" value="Genomic_DNA"/>
</dbReference>
<feature type="compositionally biased region" description="Basic and acidic residues" evidence="2">
    <location>
        <begin position="139"/>
        <end position="160"/>
    </location>
</feature>
<feature type="region of interest" description="Disordered" evidence="2">
    <location>
        <begin position="355"/>
        <end position="391"/>
    </location>
</feature>
<feature type="coiled-coil region" evidence="1">
    <location>
        <begin position="455"/>
        <end position="482"/>
    </location>
</feature>
<dbReference type="Pfam" id="PF12130">
    <property type="entry name" value="bMERB_dom"/>
    <property type="match status" value="1"/>
</dbReference>
<evidence type="ECO:0000259" key="3">
    <source>
        <dbReference type="PROSITE" id="PS51848"/>
    </source>
</evidence>
<dbReference type="AlphaFoldDB" id="A0A9Q1EUG8"/>
<dbReference type="Proteomes" id="UP001152622">
    <property type="component" value="Chromosome 12"/>
</dbReference>
<feature type="compositionally biased region" description="Basic and acidic residues" evidence="2">
    <location>
        <begin position="7"/>
        <end position="50"/>
    </location>
</feature>
<feature type="compositionally biased region" description="Polar residues" evidence="2">
    <location>
        <begin position="405"/>
        <end position="419"/>
    </location>
</feature>
<dbReference type="SMART" id="SM01203">
    <property type="entry name" value="DUF3585"/>
    <property type="match status" value="1"/>
</dbReference>
<dbReference type="InterPro" id="IPR022735">
    <property type="entry name" value="bMERB_dom"/>
</dbReference>
<evidence type="ECO:0000256" key="2">
    <source>
        <dbReference type="SAM" id="MobiDB-lite"/>
    </source>
</evidence>
<name>A0A9Q1EUG8_SYNKA</name>
<dbReference type="OrthoDB" id="8062037at2759"/>
<feature type="domain" description="BMERB" evidence="3">
    <location>
        <begin position="445"/>
        <end position="592"/>
    </location>
</feature>
<evidence type="ECO:0000256" key="1">
    <source>
        <dbReference type="SAM" id="Coils"/>
    </source>
</evidence>
<feature type="compositionally biased region" description="Low complexity" evidence="2">
    <location>
        <begin position="363"/>
        <end position="382"/>
    </location>
</feature>
<keyword evidence="5" id="KW-1185">Reference proteome</keyword>
<feature type="compositionally biased region" description="Basic and acidic residues" evidence="2">
    <location>
        <begin position="60"/>
        <end position="76"/>
    </location>
</feature>
<comment type="caution">
    <text evidence="4">The sequence shown here is derived from an EMBL/GenBank/DDBJ whole genome shotgun (WGS) entry which is preliminary data.</text>
</comment>
<proteinExistence type="predicted"/>
<dbReference type="InterPro" id="IPR050540">
    <property type="entry name" value="F-actin_Monoox_Mical"/>
</dbReference>
<dbReference type="PANTHER" id="PTHR23167:SF89">
    <property type="entry name" value="MICAL-LIKE PROTEIN 1"/>
    <property type="match status" value="1"/>
</dbReference>
<dbReference type="PROSITE" id="PS51848">
    <property type="entry name" value="BMERB"/>
    <property type="match status" value="1"/>
</dbReference>
<feature type="region of interest" description="Disordered" evidence="2">
    <location>
        <begin position="1"/>
        <end position="160"/>
    </location>
</feature>
<keyword evidence="1" id="KW-0175">Coiled coil</keyword>